<proteinExistence type="predicted"/>
<name>A0ABM1F164_PRICU</name>
<dbReference type="RefSeq" id="XP_014678185.1">
    <property type="nucleotide sequence ID" value="XM_014822699.1"/>
</dbReference>
<dbReference type="SMART" id="SM00327">
    <property type="entry name" value="VWA"/>
    <property type="match status" value="1"/>
</dbReference>
<protein>
    <submittedName>
        <fullName evidence="3">Cartilage matrix protein-like</fullName>
    </submittedName>
</protein>
<gene>
    <name evidence="3" type="primary">LOC106817996</name>
</gene>
<dbReference type="InterPro" id="IPR050525">
    <property type="entry name" value="ECM_Assembly_Org"/>
</dbReference>
<accession>A0ABM1F164</accession>
<dbReference type="PANTHER" id="PTHR24020:SF87">
    <property type="entry name" value="COLLAGEN ALPHA-1(VI) CHAIN-LIKE"/>
    <property type="match status" value="1"/>
</dbReference>
<dbReference type="SUPFAM" id="SSF53300">
    <property type="entry name" value="vWA-like"/>
    <property type="match status" value="1"/>
</dbReference>
<feature type="domain" description="VWFA" evidence="1">
    <location>
        <begin position="27"/>
        <end position="160"/>
    </location>
</feature>
<dbReference type="CDD" id="cd01450">
    <property type="entry name" value="vWFA_subfamily_ECM"/>
    <property type="match status" value="1"/>
</dbReference>
<reference evidence="3" key="1">
    <citation type="submission" date="2025-08" db="UniProtKB">
        <authorList>
            <consortium name="RefSeq"/>
        </authorList>
    </citation>
    <scope>IDENTIFICATION</scope>
</reference>
<evidence type="ECO:0000313" key="3">
    <source>
        <dbReference type="RefSeq" id="XP_014678185.1"/>
    </source>
</evidence>
<dbReference type="Pfam" id="PF00092">
    <property type="entry name" value="VWA"/>
    <property type="match status" value="1"/>
</dbReference>
<evidence type="ECO:0000259" key="1">
    <source>
        <dbReference type="PROSITE" id="PS50234"/>
    </source>
</evidence>
<dbReference type="InterPro" id="IPR036465">
    <property type="entry name" value="vWFA_dom_sf"/>
</dbReference>
<evidence type="ECO:0000313" key="2">
    <source>
        <dbReference type="Proteomes" id="UP000695022"/>
    </source>
</evidence>
<dbReference type="InterPro" id="IPR002035">
    <property type="entry name" value="VWF_A"/>
</dbReference>
<organism evidence="2 3">
    <name type="scientific">Priapulus caudatus</name>
    <name type="common">Priapulid worm</name>
    <dbReference type="NCBI Taxonomy" id="37621"/>
    <lineage>
        <taxon>Eukaryota</taxon>
        <taxon>Metazoa</taxon>
        <taxon>Ecdysozoa</taxon>
        <taxon>Scalidophora</taxon>
        <taxon>Priapulida</taxon>
        <taxon>Priapulimorpha</taxon>
        <taxon>Priapulimorphida</taxon>
        <taxon>Priapulidae</taxon>
        <taxon>Priapulus</taxon>
    </lineage>
</organism>
<dbReference type="PANTHER" id="PTHR24020">
    <property type="entry name" value="COLLAGEN ALPHA"/>
    <property type="match status" value="1"/>
</dbReference>
<dbReference type="GeneID" id="106817996"/>
<keyword evidence="2" id="KW-1185">Reference proteome</keyword>
<dbReference type="PROSITE" id="PS50234">
    <property type="entry name" value="VWFA"/>
    <property type="match status" value="1"/>
</dbReference>
<dbReference type="Gene3D" id="3.40.50.410">
    <property type="entry name" value="von Willebrand factor, type A domain"/>
    <property type="match status" value="1"/>
</dbReference>
<dbReference type="Proteomes" id="UP000695022">
    <property type="component" value="Unplaced"/>
</dbReference>
<sequence length="172" mass="18540">MFCLFLQQTAEVQHTKYPIGSADGIASEMAIIMYSDVVETIMNFNGQDNIDGVLETIEGLVYQHGGSTRTGDALERAESMLAESSCDSQVLVVITDGQSNAGVNVCEAAARLKNDAEIYVVGVSSVNQSEMRCLASEPFDDHYYYARSYQVAEHQIYSAARSYIAAAAAAAA</sequence>